<evidence type="ECO:0000256" key="4">
    <source>
        <dbReference type="ARBA" id="ARBA00022840"/>
    </source>
</evidence>
<dbReference type="InterPro" id="IPR001245">
    <property type="entry name" value="Ser-Thr/Tyr_kinase_cat_dom"/>
</dbReference>
<sequence>MLESIFKEKKRAKPINWIPYSQLKDLKKITKGGYGIIYEATWPNNNNKNETVILKRFENSKSISKYFLNELKSCYHCFKDKKRCHVIETYGFTKDPKLDDYILIMKYASGGDLHKHLQKDFKSITWNKEKLRILHQISIGLETIHNKNFIHRDFHSGNVLFDPKVNRKLNDDWKIGDLGLSQAVNSESSNNEIYGVIPYIAPEIFRGSIFSKEADIYSLGMIMWELTTGCKPFVNVEHDHHLVYKILDGERPNITEDTPECYAELMKSCWDPDPKKRPSIKDIRLTFGRWIYRKINEEEFSQAETKRAKLIKLKKIGSEFVEKRHSGAIYTSRPLNSLISKFSSISTISFGKRGISKKNFRKSSSYTIKDYRYISTELDLDINTERYLK</sequence>
<dbReference type="InterPro" id="IPR000719">
    <property type="entry name" value="Prot_kinase_dom"/>
</dbReference>
<gene>
    <name evidence="6" type="ORF">RirG_142330</name>
</gene>
<dbReference type="OrthoDB" id="10261027at2759"/>
<evidence type="ECO:0000313" key="7">
    <source>
        <dbReference type="Proteomes" id="UP000022910"/>
    </source>
</evidence>
<keyword evidence="2" id="KW-0547">Nucleotide-binding</keyword>
<dbReference type="GO" id="GO:0004674">
    <property type="term" value="F:protein serine/threonine kinase activity"/>
    <property type="evidence" value="ECO:0007669"/>
    <property type="project" value="TreeGrafter"/>
</dbReference>
<dbReference type="PANTHER" id="PTHR44329">
    <property type="entry name" value="SERINE/THREONINE-PROTEIN KINASE TNNI3K-RELATED"/>
    <property type="match status" value="1"/>
</dbReference>
<proteinExistence type="predicted"/>
<dbReference type="GO" id="GO:0005524">
    <property type="term" value="F:ATP binding"/>
    <property type="evidence" value="ECO:0007669"/>
    <property type="project" value="UniProtKB-KW"/>
</dbReference>
<dbReference type="Pfam" id="PF07714">
    <property type="entry name" value="PK_Tyr_Ser-Thr"/>
    <property type="match status" value="1"/>
</dbReference>
<evidence type="ECO:0000313" key="6">
    <source>
        <dbReference type="EMBL" id="EXX64478.1"/>
    </source>
</evidence>
<organism evidence="6 7">
    <name type="scientific">Rhizophagus irregularis (strain DAOM 197198w)</name>
    <name type="common">Glomus intraradices</name>
    <dbReference type="NCBI Taxonomy" id="1432141"/>
    <lineage>
        <taxon>Eukaryota</taxon>
        <taxon>Fungi</taxon>
        <taxon>Fungi incertae sedis</taxon>
        <taxon>Mucoromycota</taxon>
        <taxon>Glomeromycotina</taxon>
        <taxon>Glomeromycetes</taxon>
        <taxon>Glomerales</taxon>
        <taxon>Glomeraceae</taxon>
        <taxon>Rhizophagus</taxon>
    </lineage>
</organism>
<protein>
    <submittedName>
        <fullName evidence="6">Cdc15p</fullName>
    </submittedName>
</protein>
<name>A0A015MCC8_RHIIW</name>
<keyword evidence="7" id="KW-1185">Reference proteome</keyword>
<dbReference type="EMBL" id="JEMT01023160">
    <property type="protein sequence ID" value="EXX64478.1"/>
    <property type="molecule type" value="Genomic_DNA"/>
</dbReference>
<dbReference type="Proteomes" id="UP000022910">
    <property type="component" value="Unassembled WGS sequence"/>
</dbReference>
<evidence type="ECO:0000256" key="3">
    <source>
        <dbReference type="ARBA" id="ARBA00022777"/>
    </source>
</evidence>
<dbReference type="PANTHER" id="PTHR44329:SF288">
    <property type="entry name" value="MITOGEN-ACTIVATED PROTEIN KINASE KINASE KINASE 20"/>
    <property type="match status" value="1"/>
</dbReference>
<dbReference type="STRING" id="1432141.A0A015MCC8"/>
<dbReference type="PROSITE" id="PS50011">
    <property type="entry name" value="PROTEIN_KINASE_DOM"/>
    <property type="match status" value="1"/>
</dbReference>
<keyword evidence="3" id="KW-0418">Kinase</keyword>
<dbReference type="InterPro" id="IPR011009">
    <property type="entry name" value="Kinase-like_dom_sf"/>
</dbReference>
<dbReference type="InterPro" id="IPR051681">
    <property type="entry name" value="Ser/Thr_Kinases-Pseudokinases"/>
</dbReference>
<dbReference type="SUPFAM" id="SSF56112">
    <property type="entry name" value="Protein kinase-like (PK-like)"/>
    <property type="match status" value="1"/>
</dbReference>
<evidence type="ECO:0000256" key="2">
    <source>
        <dbReference type="ARBA" id="ARBA00022741"/>
    </source>
</evidence>
<dbReference type="Gene3D" id="1.10.510.10">
    <property type="entry name" value="Transferase(Phosphotransferase) domain 1"/>
    <property type="match status" value="1"/>
</dbReference>
<dbReference type="AlphaFoldDB" id="A0A015MCC8"/>
<comment type="caution">
    <text evidence="6">The sequence shown here is derived from an EMBL/GenBank/DDBJ whole genome shotgun (WGS) entry which is preliminary data.</text>
</comment>
<keyword evidence="4" id="KW-0067">ATP-binding</keyword>
<dbReference type="HOGENOM" id="CLU_000288_7_34_1"/>
<dbReference type="PRINTS" id="PR00109">
    <property type="entry name" value="TYRKINASE"/>
</dbReference>
<reference evidence="6 7" key="1">
    <citation type="submission" date="2014-02" db="EMBL/GenBank/DDBJ databases">
        <title>Single nucleus genome sequencing reveals high similarity among nuclei of an endomycorrhizal fungus.</title>
        <authorList>
            <person name="Lin K."/>
            <person name="Geurts R."/>
            <person name="Zhang Z."/>
            <person name="Limpens E."/>
            <person name="Saunders D.G."/>
            <person name="Mu D."/>
            <person name="Pang E."/>
            <person name="Cao H."/>
            <person name="Cha H."/>
            <person name="Lin T."/>
            <person name="Zhou Q."/>
            <person name="Shang Y."/>
            <person name="Li Y."/>
            <person name="Ivanov S."/>
            <person name="Sharma T."/>
            <person name="Velzen R.V."/>
            <person name="Ruijter N.D."/>
            <person name="Aanen D.K."/>
            <person name="Win J."/>
            <person name="Kamoun S."/>
            <person name="Bisseling T."/>
            <person name="Huang S."/>
        </authorList>
    </citation>
    <scope>NUCLEOTIDE SEQUENCE [LARGE SCALE GENOMIC DNA]</scope>
    <source>
        <strain evidence="7">DAOM197198w</strain>
    </source>
</reference>
<feature type="domain" description="Protein kinase" evidence="5">
    <location>
        <begin position="23"/>
        <end position="291"/>
    </location>
</feature>
<evidence type="ECO:0000259" key="5">
    <source>
        <dbReference type="PROSITE" id="PS50011"/>
    </source>
</evidence>
<keyword evidence="1" id="KW-0808">Transferase</keyword>
<accession>A0A015MCC8</accession>
<evidence type="ECO:0000256" key="1">
    <source>
        <dbReference type="ARBA" id="ARBA00022679"/>
    </source>
</evidence>